<protein>
    <recommendedName>
        <fullName evidence="3">Peptidase M15A C-terminal domain-containing protein</fullName>
    </recommendedName>
</protein>
<dbReference type="SUPFAM" id="SSF55166">
    <property type="entry name" value="Hedgehog/DD-peptidase"/>
    <property type="match status" value="1"/>
</dbReference>
<dbReference type="EMBL" id="CZCS02000181">
    <property type="protein sequence ID" value="VXD18916.1"/>
    <property type="molecule type" value="Genomic_DNA"/>
</dbReference>
<dbReference type="InterPro" id="IPR009045">
    <property type="entry name" value="Zn_M74/Hedgehog-like"/>
</dbReference>
<keyword evidence="2" id="KW-1185">Reference proteome</keyword>
<proteinExistence type="predicted"/>
<accession>A0A7Z9BUS0</accession>
<dbReference type="Proteomes" id="UP000182190">
    <property type="component" value="Unassembled WGS sequence"/>
</dbReference>
<evidence type="ECO:0000313" key="2">
    <source>
        <dbReference type="Proteomes" id="UP000182190"/>
    </source>
</evidence>
<name>A0A7Z9BUS0_9CYAN</name>
<evidence type="ECO:0008006" key="3">
    <source>
        <dbReference type="Google" id="ProtNLM"/>
    </source>
</evidence>
<organism evidence="1 2">
    <name type="scientific">Planktothrix paucivesiculata PCC 9631</name>
    <dbReference type="NCBI Taxonomy" id="671071"/>
    <lineage>
        <taxon>Bacteria</taxon>
        <taxon>Bacillati</taxon>
        <taxon>Cyanobacteriota</taxon>
        <taxon>Cyanophyceae</taxon>
        <taxon>Oscillatoriophycideae</taxon>
        <taxon>Oscillatoriales</taxon>
        <taxon>Microcoleaceae</taxon>
        <taxon>Planktothrix</taxon>
    </lineage>
</organism>
<sequence length="205" mass="23924">MTTYLYDSQKSSKLSMKNIKLGKYLSLNDFCTCTNTYRKYSDKINPYPDSKESIQALKNLNFYIIDPVIDYFSLAKFKLTYGFCSHELRIYLDKKDPITGLKNGRVAPKLDQHIAHELKKNGEYYCQRLGAACDFLILDLDSDQLVDWILKQQLPFDSLYFYGKNQPIHISYGPQHKRDIWTFTATGKPTQKGIELWIKTAKEFL</sequence>
<evidence type="ECO:0000313" key="1">
    <source>
        <dbReference type="EMBL" id="VXD18916.1"/>
    </source>
</evidence>
<gene>
    <name evidence="1" type="ORF">PL9631_410092</name>
</gene>
<dbReference type="AlphaFoldDB" id="A0A7Z9BUS0"/>
<comment type="caution">
    <text evidence="1">The sequence shown here is derived from an EMBL/GenBank/DDBJ whole genome shotgun (WGS) entry which is preliminary data.</text>
</comment>
<reference evidence="1" key="1">
    <citation type="submission" date="2019-10" db="EMBL/GenBank/DDBJ databases">
        <authorList>
            <consortium name="Genoscope - CEA"/>
            <person name="William W."/>
        </authorList>
    </citation>
    <scope>NUCLEOTIDE SEQUENCE [LARGE SCALE GENOMIC DNA]</scope>
    <source>
        <strain evidence="1">BBR_PRJEB10994</strain>
    </source>
</reference>